<gene>
    <name evidence="1" type="ORF">EVB97_153</name>
</gene>
<name>A0A7S5UXP5_9CAUD</name>
<evidence type="ECO:0000313" key="1">
    <source>
        <dbReference type="EMBL" id="QIG72711.1"/>
    </source>
</evidence>
<sequence length="101" mass="11819">MDAHSHLEMLIQEIIYEHGGFIKSVNLVSQVYGRLSTTFSKDIITEEMFKELTEINLVEKLNQMVTDKKLGEIEYSDMNLAYRIKSVYYNPEITKDVRIVQ</sequence>
<accession>A0A7S5UXP5</accession>
<keyword evidence="2" id="KW-1185">Reference proteome</keyword>
<reference evidence="1 2" key="1">
    <citation type="submission" date="2020-01" db="EMBL/GenBank/DDBJ databases">
        <title>Patterns of diversity and host range of bacteriophage communities associated with bean-nodulatin bacteria.</title>
        <authorList>
            <person name="Vann Cauwenberghe J."/>
            <person name="Santamaria R.I."/>
            <person name="Bustos P."/>
            <person name="Juarez S."/>
            <person name="Gonzalez V."/>
        </authorList>
    </citation>
    <scope>NUCLEOTIDE SEQUENCE [LARGE SCALE GENOMIC DNA]</scope>
    <source>
        <strain evidence="2">RHph</strain>
    </source>
</reference>
<proteinExistence type="predicted"/>
<evidence type="ECO:0000313" key="2">
    <source>
        <dbReference type="Proteomes" id="UP000655883"/>
    </source>
</evidence>
<organism evidence="1 2">
    <name type="scientific">Rhizobium phage RHph_Y65</name>
    <dbReference type="NCBI Taxonomy" id="2509785"/>
    <lineage>
        <taxon>Viruses</taxon>
        <taxon>Duplodnaviria</taxon>
        <taxon>Heunggongvirae</taxon>
        <taxon>Uroviricota</taxon>
        <taxon>Caudoviricetes</taxon>
        <taxon>Kleczkowskaviridae</taxon>
        <taxon>Cuauhnahuacvirus</taxon>
        <taxon>Cuauhnahuacvirus Y65</taxon>
    </lineage>
</organism>
<dbReference type="EMBL" id="MN988525">
    <property type="protein sequence ID" value="QIG72711.1"/>
    <property type="molecule type" value="Genomic_DNA"/>
</dbReference>
<protein>
    <submittedName>
        <fullName evidence="1">Uncharacterized protein</fullName>
    </submittedName>
</protein>
<dbReference type="Proteomes" id="UP000655883">
    <property type="component" value="Segment"/>
</dbReference>